<proteinExistence type="predicted"/>
<reference evidence="1 2" key="1">
    <citation type="submission" date="2024-06" db="EMBL/GenBank/DDBJ databases">
        <authorList>
            <person name="Pan Q."/>
            <person name="Wen M."/>
            <person name="Jouanno E."/>
            <person name="Zahm M."/>
            <person name="Klopp C."/>
            <person name="Cabau C."/>
            <person name="Louis A."/>
            <person name="Berthelot C."/>
            <person name="Parey E."/>
            <person name="Roest Crollius H."/>
            <person name="Montfort J."/>
            <person name="Robinson-Rechavi M."/>
            <person name="Bouchez O."/>
            <person name="Lampietro C."/>
            <person name="Lopez Roques C."/>
            <person name="Donnadieu C."/>
            <person name="Postlethwait J."/>
            <person name="Bobe J."/>
            <person name="Verreycken H."/>
            <person name="Guiguen Y."/>
        </authorList>
    </citation>
    <scope>NUCLEOTIDE SEQUENCE [LARGE SCALE GENOMIC DNA]</scope>
    <source>
        <strain evidence="1">Up_M1</strain>
        <tissue evidence="1">Testis</tissue>
    </source>
</reference>
<evidence type="ECO:0000313" key="1">
    <source>
        <dbReference type="EMBL" id="KAL1006554.1"/>
    </source>
</evidence>
<accession>A0ABD0XC95</accession>
<dbReference type="Proteomes" id="UP001557470">
    <property type="component" value="Unassembled WGS sequence"/>
</dbReference>
<sequence length="101" mass="11411">MKSSGILVSAVLILYQGRHLWIQKVQTLFPLYLLIRGSVCELQKKWTGSVGIERGQMLSASPLWLTHPAVSLQLKGPLVWSQQQTLSLRTIKRSFVLVKKP</sequence>
<organism evidence="1 2">
    <name type="scientific">Umbra pygmaea</name>
    <name type="common">Eastern mudminnow</name>
    <dbReference type="NCBI Taxonomy" id="75934"/>
    <lineage>
        <taxon>Eukaryota</taxon>
        <taxon>Metazoa</taxon>
        <taxon>Chordata</taxon>
        <taxon>Craniata</taxon>
        <taxon>Vertebrata</taxon>
        <taxon>Euteleostomi</taxon>
        <taxon>Actinopterygii</taxon>
        <taxon>Neopterygii</taxon>
        <taxon>Teleostei</taxon>
        <taxon>Protacanthopterygii</taxon>
        <taxon>Esociformes</taxon>
        <taxon>Umbridae</taxon>
        <taxon>Umbra</taxon>
    </lineage>
</organism>
<keyword evidence="2" id="KW-1185">Reference proteome</keyword>
<evidence type="ECO:0000313" key="2">
    <source>
        <dbReference type="Proteomes" id="UP001557470"/>
    </source>
</evidence>
<dbReference type="EMBL" id="JAGEUA010000002">
    <property type="protein sequence ID" value="KAL1006554.1"/>
    <property type="molecule type" value="Genomic_DNA"/>
</dbReference>
<protein>
    <submittedName>
        <fullName evidence="1">Uncharacterized protein</fullName>
    </submittedName>
</protein>
<gene>
    <name evidence="1" type="ORF">UPYG_G00073750</name>
</gene>
<name>A0ABD0XC95_UMBPY</name>
<dbReference type="AlphaFoldDB" id="A0ABD0XC95"/>
<comment type="caution">
    <text evidence="1">The sequence shown here is derived from an EMBL/GenBank/DDBJ whole genome shotgun (WGS) entry which is preliminary data.</text>
</comment>